<dbReference type="Proteomes" id="UP000028990">
    <property type="component" value="Unassembled WGS sequence"/>
</dbReference>
<proteinExistence type="predicted"/>
<gene>
    <name evidence="2" type="ORF">H920_02764</name>
</gene>
<reference evidence="2 3" key="1">
    <citation type="submission" date="2013-11" db="EMBL/GenBank/DDBJ databases">
        <title>The Damaraland mole rat (Fukomys damarensis) genome and evolution of African mole rats.</title>
        <authorList>
            <person name="Gladyshev V.N."/>
            <person name="Fang X."/>
        </authorList>
    </citation>
    <scope>NUCLEOTIDE SEQUENCE [LARGE SCALE GENOMIC DNA]</scope>
    <source>
        <tissue evidence="2">Liver</tissue>
    </source>
</reference>
<evidence type="ECO:0000313" key="2">
    <source>
        <dbReference type="EMBL" id="KFO35779.1"/>
    </source>
</evidence>
<dbReference type="AlphaFoldDB" id="A0A091DUJ2"/>
<feature type="region of interest" description="Disordered" evidence="1">
    <location>
        <begin position="95"/>
        <end position="123"/>
    </location>
</feature>
<keyword evidence="3" id="KW-1185">Reference proteome</keyword>
<accession>A0A091DUJ2</accession>
<sequence length="172" mass="19106">MGHREREGGNLLCDSVKATAGHQEFARISKTSPKRPCYSSKLLHNLGRILLARGRTQNTTKASTLQTSARVSVMEEETVLRELSLERSRFWNQERRHSTEAPGALDDVAPPHPGARSARPIQGHWNGEMSRCSLLPSPGALRAESRVSTDQALLSCVGTKEPWWLRCKLQAP</sequence>
<protein>
    <submittedName>
        <fullName evidence="2">Uncharacterized protein</fullName>
    </submittedName>
</protein>
<evidence type="ECO:0000256" key="1">
    <source>
        <dbReference type="SAM" id="MobiDB-lite"/>
    </source>
</evidence>
<evidence type="ECO:0000313" key="3">
    <source>
        <dbReference type="Proteomes" id="UP000028990"/>
    </source>
</evidence>
<organism evidence="2 3">
    <name type="scientific">Fukomys damarensis</name>
    <name type="common">Damaraland mole rat</name>
    <name type="synonym">Cryptomys damarensis</name>
    <dbReference type="NCBI Taxonomy" id="885580"/>
    <lineage>
        <taxon>Eukaryota</taxon>
        <taxon>Metazoa</taxon>
        <taxon>Chordata</taxon>
        <taxon>Craniata</taxon>
        <taxon>Vertebrata</taxon>
        <taxon>Euteleostomi</taxon>
        <taxon>Mammalia</taxon>
        <taxon>Eutheria</taxon>
        <taxon>Euarchontoglires</taxon>
        <taxon>Glires</taxon>
        <taxon>Rodentia</taxon>
        <taxon>Hystricomorpha</taxon>
        <taxon>Bathyergidae</taxon>
        <taxon>Fukomys</taxon>
    </lineage>
</organism>
<dbReference type="EMBL" id="KN121642">
    <property type="protein sequence ID" value="KFO35779.1"/>
    <property type="molecule type" value="Genomic_DNA"/>
</dbReference>
<name>A0A091DUJ2_FUKDA</name>